<name>A0A813FSC8_POLGL</name>
<feature type="non-terminal residue" evidence="1">
    <location>
        <position position="1"/>
    </location>
</feature>
<dbReference type="Proteomes" id="UP000654075">
    <property type="component" value="Unassembled WGS sequence"/>
</dbReference>
<dbReference type="AlphaFoldDB" id="A0A813FSC8"/>
<gene>
    <name evidence="1" type="ORF">PGLA1383_LOCUS34383</name>
</gene>
<reference evidence="1" key="1">
    <citation type="submission" date="2021-02" db="EMBL/GenBank/DDBJ databases">
        <authorList>
            <person name="Dougan E. K."/>
            <person name="Rhodes N."/>
            <person name="Thang M."/>
            <person name="Chan C."/>
        </authorList>
    </citation>
    <scope>NUCLEOTIDE SEQUENCE</scope>
</reference>
<protein>
    <submittedName>
        <fullName evidence="1">Uncharacterized protein</fullName>
    </submittedName>
</protein>
<evidence type="ECO:0000313" key="2">
    <source>
        <dbReference type="Proteomes" id="UP000654075"/>
    </source>
</evidence>
<comment type="caution">
    <text evidence="1">The sequence shown here is derived from an EMBL/GenBank/DDBJ whole genome shotgun (WGS) entry which is preliminary data.</text>
</comment>
<dbReference type="EMBL" id="CAJNNV010025941">
    <property type="protein sequence ID" value="CAE8616712.1"/>
    <property type="molecule type" value="Genomic_DNA"/>
</dbReference>
<sequence length="237" mass="26568">QFGIGAHYTLKALKDLGFAPKKVRTWREQAARSLHVALSRRRGGRQESSPAPWPERPIARLLAVWMSCSVGGPGMRLLESSGDIFFTESAGSNHLTSGASKLLLPIFVEHDRAAHAERQALLHVTNMILAGQNEMEDGRRSDVRGEVRLLGVHTPCISCLAVFCQFKAIFPNVDLQISFDDWPATRQSLLQAEARHSRKRRKKSIVPVDILLQFSSNFDRATTPKDLLNYLLTMYFS</sequence>
<accession>A0A813FSC8</accession>
<evidence type="ECO:0000313" key="1">
    <source>
        <dbReference type="EMBL" id="CAE8616712.1"/>
    </source>
</evidence>
<organism evidence="1 2">
    <name type="scientific">Polarella glacialis</name>
    <name type="common">Dinoflagellate</name>
    <dbReference type="NCBI Taxonomy" id="89957"/>
    <lineage>
        <taxon>Eukaryota</taxon>
        <taxon>Sar</taxon>
        <taxon>Alveolata</taxon>
        <taxon>Dinophyceae</taxon>
        <taxon>Suessiales</taxon>
        <taxon>Suessiaceae</taxon>
        <taxon>Polarella</taxon>
    </lineage>
</organism>
<keyword evidence="2" id="KW-1185">Reference proteome</keyword>
<proteinExistence type="predicted"/>